<gene>
    <name evidence="1" type="ORF">I5M19_11935</name>
</gene>
<comment type="caution">
    <text evidence="1">The sequence shown here is derived from an EMBL/GenBank/DDBJ whole genome shotgun (WGS) entry which is preliminary data.</text>
</comment>
<dbReference type="Proteomes" id="UP000613193">
    <property type="component" value="Unassembled WGS sequence"/>
</dbReference>
<accession>A0A934PW06</accession>
<dbReference type="EMBL" id="JAEHFW010000002">
    <property type="protein sequence ID" value="MBK0380023.1"/>
    <property type="molecule type" value="Genomic_DNA"/>
</dbReference>
<sequence length="152" mass="17421">MNNIVITEIQLAATFYRSGLLKYFNSDELAFHITDICYKHKILAINNDKLTAQKMVDAGLLKVVTLDESQMGEVDRLHHFYKPQFIVKTVTALVLAQQTGYKLLSQDDLLRETAAHDFKIRAINKGWLIEILVNEIRMMGETIDVDLVKQII</sequence>
<keyword evidence="2" id="KW-1185">Reference proteome</keyword>
<protein>
    <submittedName>
        <fullName evidence="1">Uncharacterized protein</fullName>
    </submittedName>
</protein>
<organism evidence="1 2">
    <name type="scientific">Mucilaginibacter segetis</name>
    <dbReference type="NCBI Taxonomy" id="2793071"/>
    <lineage>
        <taxon>Bacteria</taxon>
        <taxon>Pseudomonadati</taxon>
        <taxon>Bacteroidota</taxon>
        <taxon>Sphingobacteriia</taxon>
        <taxon>Sphingobacteriales</taxon>
        <taxon>Sphingobacteriaceae</taxon>
        <taxon>Mucilaginibacter</taxon>
    </lineage>
</organism>
<name>A0A934PW06_9SPHI</name>
<evidence type="ECO:0000313" key="2">
    <source>
        <dbReference type="Proteomes" id="UP000613193"/>
    </source>
</evidence>
<evidence type="ECO:0000313" key="1">
    <source>
        <dbReference type="EMBL" id="MBK0380023.1"/>
    </source>
</evidence>
<reference evidence="1" key="1">
    <citation type="submission" date="2020-12" db="EMBL/GenBank/DDBJ databases">
        <title>Bacterial novel species Mucilaginibacter sp. SD-g isolated from soil.</title>
        <authorList>
            <person name="Jung H.-Y."/>
        </authorList>
    </citation>
    <scope>NUCLEOTIDE SEQUENCE</scope>
    <source>
        <strain evidence="1">SD-g</strain>
    </source>
</reference>
<proteinExistence type="predicted"/>
<dbReference type="RefSeq" id="WP_200066556.1">
    <property type="nucleotide sequence ID" value="NZ_JAEHFW010000002.1"/>
</dbReference>
<dbReference type="AlphaFoldDB" id="A0A934PW06"/>